<organism evidence="2 3">
    <name type="scientific">Colletotrichum fructicola (strain Nara gc5)</name>
    <name type="common">Anthracnose fungus</name>
    <name type="synonym">Colletotrichum gloeosporioides (strain Nara gc5)</name>
    <dbReference type="NCBI Taxonomy" id="1213859"/>
    <lineage>
        <taxon>Eukaryota</taxon>
        <taxon>Fungi</taxon>
        <taxon>Dikarya</taxon>
        <taxon>Ascomycota</taxon>
        <taxon>Pezizomycotina</taxon>
        <taxon>Sordariomycetes</taxon>
        <taxon>Hypocreomycetidae</taxon>
        <taxon>Glomerellales</taxon>
        <taxon>Glomerellaceae</taxon>
        <taxon>Colletotrichum</taxon>
        <taxon>Colletotrichum gloeosporioides species complex</taxon>
    </lineage>
</organism>
<name>A0A7J6IIH7_COLFN</name>
<proteinExistence type="predicted"/>
<dbReference type="EMBL" id="ANPB02000009">
    <property type="protein sequence ID" value="KAF4475909.1"/>
    <property type="molecule type" value="Genomic_DNA"/>
</dbReference>
<accession>A0A7J6IIH7</accession>
<evidence type="ECO:0000256" key="1">
    <source>
        <dbReference type="SAM" id="MobiDB-lite"/>
    </source>
</evidence>
<feature type="region of interest" description="Disordered" evidence="1">
    <location>
        <begin position="47"/>
        <end position="86"/>
    </location>
</feature>
<dbReference type="GeneID" id="43609399"/>
<gene>
    <name evidence="2" type="ORF">CGGC5_v014941</name>
</gene>
<comment type="caution">
    <text evidence="2">The sequence shown here is derived from an EMBL/GenBank/DDBJ whole genome shotgun (WGS) entry which is preliminary data.</text>
</comment>
<dbReference type="Proteomes" id="UP000011096">
    <property type="component" value="Unassembled WGS sequence"/>
</dbReference>
<protein>
    <submittedName>
        <fullName evidence="2">Uncharacterized protein</fullName>
    </submittedName>
</protein>
<feature type="compositionally biased region" description="Polar residues" evidence="1">
    <location>
        <begin position="52"/>
        <end position="86"/>
    </location>
</feature>
<reference evidence="2 3" key="2">
    <citation type="submission" date="2020-04" db="EMBL/GenBank/DDBJ databases">
        <title>Genome sequencing and assembly of multiple isolates from the Colletotrichum gloeosporioides species complex.</title>
        <authorList>
            <person name="Gan P."/>
            <person name="Shirasu K."/>
        </authorList>
    </citation>
    <scope>NUCLEOTIDE SEQUENCE [LARGE SCALE GENOMIC DNA]</scope>
    <source>
        <strain evidence="2 3">Nara gc5</strain>
    </source>
</reference>
<evidence type="ECO:0000313" key="3">
    <source>
        <dbReference type="Proteomes" id="UP000011096"/>
    </source>
</evidence>
<dbReference type="AlphaFoldDB" id="A0A7J6IIH7"/>
<sequence length="86" mass="9790">MFCFLRKRVETELRMDFTPSFRQSRRDHALSLFDFLPLITYLHHPKRAVSNGGPTNMGTKITGPEQSAKWSLSTGIARSHPTRSNG</sequence>
<evidence type="ECO:0000313" key="2">
    <source>
        <dbReference type="EMBL" id="KAF4475909.1"/>
    </source>
</evidence>
<reference evidence="2 3" key="1">
    <citation type="submission" date="2012-08" db="EMBL/GenBank/DDBJ databases">
        <authorList>
            <person name="Gan P.H.P."/>
            <person name="Ikeda K."/>
            <person name="Irieda H."/>
            <person name="Narusaka M."/>
            <person name="O'Connell R.J."/>
            <person name="Narusaka Y."/>
            <person name="Takano Y."/>
            <person name="Kubo Y."/>
            <person name="Shirasu K."/>
        </authorList>
    </citation>
    <scope>NUCLEOTIDE SEQUENCE [LARGE SCALE GENOMIC DNA]</scope>
    <source>
        <strain evidence="2 3">Nara gc5</strain>
    </source>
</reference>
<dbReference type="OrthoDB" id="10454971at2759"/>
<keyword evidence="3" id="KW-1185">Reference proteome</keyword>
<dbReference type="InParanoid" id="A0A7J6IIH7"/>
<dbReference type="RefSeq" id="XP_031878078.1">
    <property type="nucleotide sequence ID" value="XM_032025237.1"/>
</dbReference>